<comment type="caution">
    <text evidence="2">The sequence shown here is derived from an EMBL/GenBank/DDBJ whole genome shotgun (WGS) entry which is preliminary data.</text>
</comment>
<dbReference type="EMBL" id="CASHTH010002826">
    <property type="protein sequence ID" value="CAI8035800.1"/>
    <property type="molecule type" value="Genomic_DNA"/>
</dbReference>
<evidence type="ECO:0000313" key="2">
    <source>
        <dbReference type="EMBL" id="CAI8035800.1"/>
    </source>
</evidence>
<gene>
    <name evidence="2" type="ORF">GBAR_LOCUS20077</name>
</gene>
<dbReference type="InterPro" id="IPR011040">
    <property type="entry name" value="Sialidase"/>
</dbReference>
<name>A0AA35X2N9_GEOBA</name>
<dbReference type="SUPFAM" id="SSF50939">
    <property type="entry name" value="Sialidases"/>
    <property type="match status" value="1"/>
</dbReference>
<keyword evidence="3" id="KW-1185">Reference proteome</keyword>
<dbReference type="InterPro" id="IPR036278">
    <property type="entry name" value="Sialidase_sf"/>
</dbReference>
<evidence type="ECO:0000313" key="3">
    <source>
        <dbReference type="Proteomes" id="UP001174909"/>
    </source>
</evidence>
<dbReference type="AlphaFoldDB" id="A0AA35X2N9"/>
<dbReference type="CDD" id="cd15482">
    <property type="entry name" value="Sialidase_non-viral"/>
    <property type="match status" value="1"/>
</dbReference>
<sequence length="218" mass="23853">MPRVVELPDGRWLAPTATWAGWDGERPEGLKTVVLESADAGRTWPRYAVMFDGTAEGVEHWEVSVVQLADGRVLAVSWVFHSESGTHRPNRYALSSDGGRSFAPPAELGLLGQTCKALALQDGRVLFVYRRADRPGLWAALSTMNGGAWQHEEHLLLWNGGLADSGMTGAGGASDELAALKFGFPQMLERGGGEVLVAFWCFEDWSTRIRWIRLDVSG</sequence>
<dbReference type="PANTHER" id="PTHR43752:SF2">
    <property type="entry name" value="BNR_ASP-BOX REPEAT FAMILY PROTEIN"/>
    <property type="match status" value="1"/>
</dbReference>
<accession>A0AA35X2N9</accession>
<protein>
    <recommendedName>
        <fullName evidence="1">Sialidase domain-containing protein</fullName>
    </recommendedName>
</protein>
<dbReference type="Pfam" id="PF13088">
    <property type="entry name" value="BNR_2"/>
    <property type="match status" value="1"/>
</dbReference>
<evidence type="ECO:0000259" key="1">
    <source>
        <dbReference type="Pfam" id="PF13088"/>
    </source>
</evidence>
<organism evidence="2 3">
    <name type="scientific">Geodia barretti</name>
    <name type="common">Barrett's horny sponge</name>
    <dbReference type="NCBI Taxonomy" id="519541"/>
    <lineage>
        <taxon>Eukaryota</taxon>
        <taxon>Metazoa</taxon>
        <taxon>Porifera</taxon>
        <taxon>Demospongiae</taxon>
        <taxon>Heteroscleromorpha</taxon>
        <taxon>Tetractinellida</taxon>
        <taxon>Astrophorina</taxon>
        <taxon>Geodiidae</taxon>
        <taxon>Geodia</taxon>
    </lineage>
</organism>
<feature type="domain" description="Sialidase" evidence="1">
    <location>
        <begin position="5"/>
        <end position="194"/>
    </location>
</feature>
<proteinExistence type="predicted"/>
<dbReference type="Proteomes" id="UP001174909">
    <property type="component" value="Unassembled WGS sequence"/>
</dbReference>
<dbReference type="Gene3D" id="2.120.10.10">
    <property type="match status" value="1"/>
</dbReference>
<reference evidence="2" key="1">
    <citation type="submission" date="2023-03" db="EMBL/GenBank/DDBJ databases">
        <authorList>
            <person name="Steffen K."/>
            <person name="Cardenas P."/>
        </authorList>
    </citation>
    <scope>NUCLEOTIDE SEQUENCE</scope>
</reference>
<dbReference type="PANTHER" id="PTHR43752">
    <property type="entry name" value="BNR/ASP-BOX REPEAT FAMILY PROTEIN"/>
    <property type="match status" value="1"/>
</dbReference>